<keyword evidence="4" id="KW-1185">Reference proteome</keyword>
<dbReference type="RefSeq" id="WP_114020457.1">
    <property type="nucleotide sequence ID" value="NZ_JBEYTF010000026.1"/>
</dbReference>
<dbReference type="EMBL" id="QOIN01000028">
    <property type="protein sequence ID" value="RCG27546.1"/>
    <property type="molecule type" value="Genomic_DNA"/>
</dbReference>
<dbReference type="Proteomes" id="UP000252914">
    <property type="component" value="Unassembled WGS sequence"/>
</dbReference>
<evidence type="ECO:0000256" key="2">
    <source>
        <dbReference type="SAM" id="SignalP"/>
    </source>
</evidence>
<feature type="compositionally biased region" description="Basic and acidic residues" evidence="1">
    <location>
        <begin position="52"/>
        <end position="62"/>
    </location>
</feature>
<gene>
    <name evidence="3" type="ORF">DTL70_04185</name>
</gene>
<organism evidence="3 4">
    <name type="scientific">Streptomyces diacarni</name>
    <dbReference type="NCBI Taxonomy" id="2800381"/>
    <lineage>
        <taxon>Bacteria</taxon>
        <taxon>Bacillati</taxon>
        <taxon>Actinomycetota</taxon>
        <taxon>Actinomycetes</taxon>
        <taxon>Kitasatosporales</taxon>
        <taxon>Streptomycetaceae</taxon>
        <taxon>Streptomyces</taxon>
    </lineage>
</organism>
<feature type="chain" id="PRO_5016867496" evidence="2">
    <location>
        <begin position="32"/>
        <end position="80"/>
    </location>
</feature>
<accession>A0A367FB02</accession>
<keyword evidence="2" id="KW-0732">Signal</keyword>
<evidence type="ECO:0000256" key="1">
    <source>
        <dbReference type="SAM" id="MobiDB-lite"/>
    </source>
</evidence>
<proteinExistence type="predicted"/>
<name>A0A367FB02_9ACTN</name>
<feature type="signal peptide" evidence="2">
    <location>
        <begin position="1"/>
        <end position="31"/>
    </location>
</feature>
<evidence type="ECO:0000313" key="4">
    <source>
        <dbReference type="Proteomes" id="UP000252914"/>
    </source>
</evidence>
<comment type="caution">
    <text evidence="3">The sequence shown here is derived from an EMBL/GenBank/DDBJ whole genome shotgun (WGS) entry which is preliminary data.</text>
</comment>
<dbReference type="AlphaFoldDB" id="A0A367FB02"/>
<reference evidence="3 4" key="1">
    <citation type="submission" date="2018-06" db="EMBL/GenBank/DDBJ databases">
        <title>Streptomyces reniochalinae sp. nov. and Streptomyces diacarnus sp. nov. from marine sponges.</title>
        <authorList>
            <person name="Li L."/>
        </authorList>
    </citation>
    <scope>NUCLEOTIDE SEQUENCE [LARGE SCALE GENOMIC DNA]</scope>
    <source>
        <strain evidence="3 4">LHW51701</strain>
    </source>
</reference>
<feature type="compositionally biased region" description="Low complexity" evidence="1">
    <location>
        <begin position="37"/>
        <end position="47"/>
    </location>
</feature>
<sequence>MRRLSRSSRIATTLAALTVTALVPLCGVAQAAPSQAAVAPAASAPAPSGGDQDGRSSTDQRPLKLGNREGMLGLGVLGLL</sequence>
<protein>
    <submittedName>
        <fullName evidence="3">Uncharacterized protein</fullName>
    </submittedName>
</protein>
<feature type="region of interest" description="Disordered" evidence="1">
    <location>
        <begin position="37"/>
        <end position="67"/>
    </location>
</feature>
<evidence type="ECO:0000313" key="3">
    <source>
        <dbReference type="EMBL" id="RCG27546.1"/>
    </source>
</evidence>